<dbReference type="EMBL" id="BJVJ01000009">
    <property type="protein sequence ID" value="GEL22507.1"/>
    <property type="molecule type" value="Genomic_DNA"/>
</dbReference>
<dbReference type="InterPro" id="IPR003615">
    <property type="entry name" value="HNH_nuc"/>
</dbReference>
<evidence type="ECO:0000313" key="2">
    <source>
        <dbReference type="Proteomes" id="UP000321685"/>
    </source>
</evidence>
<name>A0A511DD86_9PSEU</name>
<proteinExistence type="predicted"/>
<sequence length="215" mass="24116">MIEAVAESATLAEVCRRLGILPGKYDALRRHIVRLGINASHLPRAGEGSPRTGRRYTDDQLRDAVRDSATMHDVLRALGYNVSGGMFRSVSAHIRLLDLDTSHFTGQRWARGRKLPGRPRYPLEAILVPNSPYSNVGHLRRRLIQAGLKPDHCEDCGRNTWQGQPLPLALDHVNGDHTDNRLENLRILCPNCHALTDTWCGRKRAGVLQRQREGT</sequence>
<evidence type="ECO:0000313" key="1">
    <source>
        <dbReference type="EMBL" id="GEL22507.1"/>
    </source>
</evidence>
<protein>
    <recommendedName>
        <fullName evidence="3">HNH endonuclease</fullName>
    </recommendedName>
</protein>
<comment type="caution">
    <text evidence="1">The sequence shown here is derived from an EMBL/GenBank/DDBJ whole genome shotgun (WGS) entry which is preliminary data.</text>
</comment>
<reference evidence="1 2" key="1">
    <citation type="submission" date="2019-07" db="EMBL/GenBank/DDBJ databases">
        <title>Whole genome shotgun sequence of Pseudonocardia sulfidoxydans NBRC 16205.</title>
        <authorList>
            <person name="Hosoyama A."/>
            <person name="Uohara A."/>
            <person name="Ohji S."/>
            <person name="Ichikawa N."/>
        </authorList>
    </citation>
    <scope>NUCLEOTIDE SEQUENCE [LARGE SCALE GENOMIC DNA]</scope>
    <source>
        <strain evidence="1 2">NBRC 16205</strain>
    </source>
</reference>
<organism evidence="1 2">
    <name type="scientific">Pseudonocardia sulfidoxydans NBRC 16205</name>
    <dbReference type="NCBI Taxonomy" id="1223511"/>
    <lineage>
        <taxon>Bacteria</taxon>
        <taxon>Bacillati</taxon>
        <taxon>Actinomycetota</taxon>
        <taxon>Actinomycetes</taxon>
        <taxon>Pseudonocardiales</taxon>
        <taxon>Pseudonocardiaceae</taxon>
        <taxon>Pseudonocardia</taxon>
    </lineage>
</organism>
<evidence type="ECO:0008006" key="3">
    <source>
        <dbReference type="Google" id="ProtNLM"/>
    </source>
</evidence>
<dbReference type="CDD" id="cd00085">
    <property type="entry name" value="HNHc"/>
    <property type="match status" value="1"/>
</dbReference>
<dbReference type="AlphaFoldDB" id="A0A511DD86"/>
<gene>
    <name evidence="1" type="ORF">PSU4_14610</name>
</gene>
<accession>A0A511DD86</accession>
<keyword evidence="2" id="KW-1185">Reference proteome</keyword>
<dbReference type="Proteomes" id="UP000321685">
    <property type="component" value="Unassembled WGS sequence"/>
</dbReference>